<feature type="non-terminal residue" evidence="1">
    <location>
        <position position="1"/>
    </location>
</feature>
<evidence type="ECO:0000313" key="2">
    <source>
        <dbReference type="Proteomes" id="UP001195483"/>
    </source>
</evidence>
<dbReference type="Proteomes" id="UP001195483">
    <property type="component" value="Unassembled WGS sequence"/>
</dbReference>
<reference evidence="1" key="3">
    <citation type="submission" date="2023-05" db="EMBL/GenBank/DDBJ databases">
        <authorList>
            <person name="Smith C.H."/>
        </authorList>
    </citation>
    <scope>NUCLEOTIDE SEQUENCE</scope>
    <source>
        <strain evidence="1">CHS0354</strain>
        <tissue evidence="1">Mantle</tissue>
    </source>
</reference>
<evidence type="ECO:0000313" key="1">
    <source>
        <dbReference type="EMBL" id="KAK3595635.1"/>
    </source>
</evidence>
<keyword evidence="2" id="KW-1185">Reference proteome</keyword>
<reference evidence="1" key="2">
    <citation type="journal article" date="2021" name="Genome Biol. Evol.">
        <title>Developing a high-quality reference genome for a parasitic bivalve with doubly uniparental inheritance (Bivalvia: Unionida).</title>
        <authorList>
            <person name="Smith C.H."/>
        </authorList>
    </citation>
    <scope>NUCLEOTIDE SEQUENCE</scope>
    <source>
        <strain evidence="1">CHS0354</strain>
        <tissue evidence="1">Mantle</tissue>
    </source>
</reference>
<name>A0AAE0W0B7_9BIVA</name>
<sequence>MSLEKENSASATLAFQKYHRQMRVLCIIYLDFEEHCIPDEVPVINTAQTSGGITMELHDAYTESMIIEEDNLSESQCDL</sequence>
<reference evidence="1" key="1">
    <citation type="journal article" date="2021" name="Genome Biol. Evol.">
        <title>A High-Quality Reference Genome for a Parasitic Bivalve with Doubly Uniparental Inheritance (Bivalvia: Unionida).</title>
        <authorList>
            <person name="Smith C.H."/>
        </authorList>
    </citation>
    <scope>NUCLEOTIDE SEQUENCE</scope>
    <source>
        <strain evidence="1">CHS0354</strain>
    </source>
</reference>
<gene>
    <name evidence="1" type="ORF">CHS0354_009602</name>
</gene>
<comment type="caution">
    <text evidence="1">The sequence shown here is derived from an EMBL/GenBank/DDBJ whole genome shotgun (WGS) entry which is preliminary data.</text>
</comment>
<dbReference type="EMBL" id="JAEAOA010000613">
    <property type="protein sequence ID" value="KAK3595635.1"/>
    <property type="molecule type" value="Genomic_DNA"/>
</dbReference>
<proteinExistence type="predicted"/>
<accession>A0AAE0W0B7</accession>
<organism evidence="1 2">
    <name type="scientific">Potamilus streckersoni</name>
    <dbReference type="NCBI Taxonomy" id="2493646"/>
    <lineage>
        <taxon>Eukaryota</taxon>
        <taxon>Metazoa</taxon>
        <taxon>Spiralia</taxon>
        <taxon>Lophotrochozoa</taxon>
        <taxon>Mollusca</taxon>
        <taxon>Bivalvia</taxon>
        <taxon>Autobranchia</taxon>
        <taxon>Heteroconchia</taxon>
        <taxon>Palaeoheterodonta</taxon>
        <taxon>Unionida</taxon>
        <taxon>Unionoidea</taxon>
        <taxon>Unionidae</taxon>
        <taxon>Ambleminae</taxon>
        <taxon>Lampsilini</taxon>
        <taxon>Potamilus</taxon>
    </lineage>
</organism>
<dbReference type="AlphaFoldDB" id="A0AAE0W0B7"/>
<protein>
    <submittedName>
        <fullName evidence="1">Uncharacterized protein</fullName>
    </submittedName>
</protein>